<dbReference type="EMBL" id="KE561004">
    <property type="protein sequence ID" value="EPZ34049.1"/>
    <property type="molecule type" value="Genomic_DNA"/>
</dbReference>
<keyword evidence="2" id="KW-1185">Reference proteome</keyword>
<dbReference type="AlphaFoldDB" id="A0A075AZP0"/>
<sequence>MYPDKVLPLSTISQKVRSLRTEIFGPIGNEYEKLIKNLEDDKDKTVSIFVERDSLGTVLNFMWADKRALDIVASPKCDILLIYTTYKSLALFLSMDKHGNYYIVCAAMIALEDANTF</sequence>
<name>A0A075AZP0_ROZAC</name>
<protein>
    <submittedName>
        <fullName evidence="1">Uncharacterized protein</fullName>
    </submittedName>
</protein>
<dbReference type="STRING" id="988480.A0A075AZP0"/>
<organism evidence="1 2">
    <name type="scientific">Rozella allomycis (strain CSF55)</name>
    <dbReference type="NCBI Taxonomy" id="988480"/>
    <lineage>
        <taxon>Eukaryota</taxon>
        <taxon>Fungi</taxon>
        <taxon>Fungi incertae sedis</taxon>
        <taxon>Cryptomycota</taxon>
        <taxon>Cryptomycota incertae sedis</taxon>
        <taxon>Rozella</taxon>
    </lineage>
</organism>
<dbReference type="Proteomes" id="UP000030755">
    <property type="component" value="Unassembled WGS sequence"/>
</dbReference>
<gene>
    <name evidence="1" type="ORF">O9G_004986</name>
</gene>
<evidence type="ECO:0000313" key="1">
    <source>
        <dbReference type="EMBL" id="EPZ34049.1"/>
    </source>
</evidence>
<proteinExistence type="predicted"/>
<evidence type="ECO:0000313" key="2">
    <source>
        <dbReference type="Proteomes" id="UP000030755"/>
    </source>
</evidence>
<accession>A0A075AZP0</accession>
<dbReference type="HOGENOM" id="CLU_168457_0_0_1"/>
<reference evidence="1 2" key="1">
    <citation type="journal article" date="2013" name="Curr. Biol.">
        <title>Shared signatures of parasitism and phylogenomics unite Cryptomycota and microsporidia.</title>
        <authorList>
            <person name="James T.Y."/>
            <person name="Pelin A."/>
            <person name="Bonen L."/>
            <person name="Ahrendt S."/>
            <person name="Sain D."/>
            <person name="Corradi N."/>
            <person name="Stajich J.E."/>
        </authorList>
    </citation>
    <scope>NUCLEOTIDE SEQUENCE [LARGE SCALE GENOMIC DNA]</scope>
    <source>
        <strain evidence="1 2">CSF55</strain>
    </source>
</reference>